<sequence>MSSPTDDAGNVDAVHREPPPWLRRWRFLVLLVATFVIMAALQELSVALSGLGVVELVVGVVSAAAALFGYDRLCKFVEGRTVIAELPRESAPSGLLWGMGIGAGLFVATIGIIAVFGGVDHIGGGGDWWKFLATIGVMACTAATEEVVFRGVVYRITEERFGTWIALVVSSIVFGAVHLAGKSEVSGGAEVLGVVGIMIQGGLVTGAAYAAGRALWAPIGIHFAWNLTEAGFGTAVSGKTSEFGSLVQTMLTGPTALTGGSFGPEASVTANVLALVPVVLLLRWAAKNGKVVRRGGSSSPRAAQA</sequence>
<evidence type="ECO:0000313" key="3">
    <source>
        <dbReference type="EMBL" id="MFD2422728.1"/>
    </source>
</evidence>
<keyword evidence="4" id="KW-1185">Reference proteome</keyword>
<proteinExistence type="predicted"/>
<gene>
    <name evidence="3" type="ORF">ACFSXZ_41040</name>
</gene>
<feature type="transmembrane region" description="Helical" evidence="1">
    <location>
        <begin position="47"/>
        <end position="70"/>
    </location>
</feature>
<keyword evidence="1" id="KW-0472">Membrane</keyword>
<dbReference type="Proteomes" id="UP001597417">
    <property type="component" value="Unassembled WGS sequence"/>
</dbReference>
<reference evidence="4" key="1">
    <citation type="journal article" date="2019" name="Int. J. Syst. Evol. Microbiol.">
        <title>The Global Catalogue of Microorganisms (GCM) 10K type strain sequencing project: providing services to taxonomists for standard genome sequencing and annotation.</title>
        <authorList>
            <consortium name="The Broad Institute Genomics Platform"/>
            <consortium name="The Broad Institute Genome Sequencing Center for Infectious Disease"/>
            <person name="Wu L."/>
            <person name="Ma J."/>
        </authorList>
    </citation>
    <scope>NUCLEOTIDE SEQUENCE [LARGE SCALE GENOMIC DNA]</scope>
    <source>
        <strain evidence="4">CGMCC 4.7645</strain>
    </source>
</reference>
<dbReference type="Pfam" id="PF02517">
    <property type="entry name" value="Rce1-like"/>
    <property type="match status" value="1"/>
</dbReference>
<protein>
    <submittedName>
        <fullName evidence="3">CPBP family intramembrane glutamic endopeptidase</fullName>
        <ecNumber evidence="3">3.4.-.-</ecNumber>
    </submittedName>
</protein>
<dbReference type="EC" id="3.4.-.-" evidence="3"/>
<keyword evidence="3" id="KW-0378">Hydrolase</keyword>
<dbReference type="GO" id="GO:0016787">
    <property type="term" value="F:hydrolase activity"/>
    <property type="evidence" value="ECO:0007669"/>
    <property type="project" value="UniProtKB-KW"/>
</dbReference>
<dbReference type="RefSeq" id="WP_378271973.1">
    <property type="nucleotide sequence ID" value="NZ_JBHUKR010000033.1"/>
</dbReference>
<feature type="transmembrane region" description="Helical" evidence="1">
    <location>
        <begin position="161"/>
        <end position="179"/>
    </location>
</feature>
<evidence type="ECO:0000259" key="2">
    <source>
        <dbReference type="Pfam" id="PF02517"/>
    </source>
</evidence>
<feature type="transmembrane region" description="Helical" evidence="1">
    <location>
        <begin position="25"/>
        <end position="41"/>
    </location>
</feature>
<dbReference type="EMBL" id="JBHUKR010000033">
    <property type="protein sequence ID" value="MFD2422728.1"/>
    <property type="molecule type" value="Genomic_DNA"/>
</dbReference>
<feature type="transmembrane region" description="Helical" evidence="1">
    <location>
        <begin position="95"/>
        <end position="116"/>
    </location>
</feature>
<keyword evidence="1" id="KW-0812">Transmembrane</keyword>
<feature type="transmembrane region" description="Helical" evidence="1">
    <location>
        <begin position="128"/>
        <end position="149"/>
    </location>
</feature>
<comment type="caution">
    <text evidence="3">The sequence shown here is derived from an EMBL/GenBank/DDBJ whole genome shotgun (WGS) entry which is preliminary data.</text>
</comment>
<evidence type="ECO:0000256" key="1">
    <source>
        <dbReference type="SAM" id="Phobius"/>
    </source>
</evidence>
<accession>A0ABW5G6T7</accession>
<feature type="transmembrane region" description="Helical" evidence="1">
    <location>
        <begin position="191"/>
        <end position="211"/>
    </location>
</feature>
<dbReference type="PANTHER" id="PTHR39430:SF1">
    <property type="entry name" value="PROTEASE"/>
    <property type="match status" value="1"/>
</dbReference>
<dbReference type="PANTHER" id="PTHR39430">
    <property type="entry name" value="MEMBRANE-ASSOCIATED PROTEASE-RELATED"/>
    <property type="match status" value="1"/>
</dbReference>
<dbReference type="InterPro" id="IPR003675">
    <property type="entry name" value="Rce1/LyrA-like_dom"/>
</dbReference>
<name>A0ABW5G6T7_9PSEU</name>
<evidence type="ECO:0000313" key="4">
    <source>
        <dbReference type="Proteomes" id="UP001597417"/>
    </source>
</evidence>
<keyword evidence="1" id="KW-1133">Transmembrane helix</keyword>
<organism evidence="3 4">
    <name type="scientific">Amycolatopsis pigmentata</name>
    <dbReference type="NCBI Taxonomy" id="450801"/>
    <lineage>
        <taxon>Bacteria</taxon>
        <taxon>Bacillati</taxon>
        <taxon>Actinomycetota</taxon>
        <taxon>Actinomycetes</taxon>
        <taxon>Pseudonocardiales</taxon>
        <taxon>Pseudonocardiaceae</taxon>
        <taxon>Amycolatopsis</taxon>
    </lineage>
</organism>
<feature type="domain" description="CAAX prenyl protease 2/Lysostaphin resistance protein A-like" evidence="2">
    <location>
        <begin position="128"/>
        <end position="227"/>
    </location>
</feature>